<evidence type="ECO:0000256" key="3">
    <source>
        <dbReference type="HAMAP-Rule" id="MF_00146"/>
    </source>
</evidence>
<feature type="binding site" evidence="3">
    <location>
        <position position="158"/>
    </location>
    <ligand>
        <name>dCTP</name>
        <dbReference type="ChEBI" id="CHEBI:61481"/>
    </ligand>
</feature>
<dbReference type="EC" id="3.5.4.30" evidence="3"/>
<organism evidence="4 5">
    <name type="scientific">Oceanobacillus sojae</name>
    <dbReference type="NCBI Taxonomy" id="582851"/>
    <lineage>
        <taxon>Bacteria</taxon>
        <taxon>Bacillati</taxon>
        <taxon>Bacillota</taxon>
        <taxon>Bacilli</taxon>
        <taxon>Bacillales</taxon>
        <taxon>Bacillaceae</taxon>
        <taxon>Oceanobacillus</taxon>
    </lineage>
</organism>
<reference evidence="4 5" key="1">
    <citation type="submission" date="2019-07" db="EMBL/GenBank/DDBJ databases">
        <title>Whole genome shotgun sequence of Oceanobacillus sojae NBRC 105379.</title>
        <authorList>
            <person name="Hosoyama A."/>
            <person name="Uohara A."/>
            <person name="Ohji S."/>
            <person name="Ichikawa N."/>
        </authorList>
    </citation>
    <scope>NUCLEOTIDE SEQUENCE [LARGE SCALE GENOMIC DNA]</scope>
    <source>
        <strain evidence="4 5">NBRC 105379</strain>
    </source>
</reference>
<dbReference type="GO" id="GO:0006229">
    <property type="term" value="P:dUTP biosynthetic process"/>
    <property type="evidence" value="ECO:0007669"/>
    <property type="project" value="InterPro"/>
</dbReference>
<sequence>MILSGQTIKQYVYDNQLSITPFQELSIQPASVDLRLGTEFLVVDDISTPYLSIDKPANYQEIEIADKETITIPPQSFMLGTTLEHIGLPGHLTAFVEGRSSIGRLGVFIQNAGWIDPGFSGQITLELFNANRVPVKLQAGMRVCQLVIAEVDQETEGYSGKYLFQKGTTPSRVYMDRERKEQQE</sequence>
<dbReference type="InterPro" id="IPR036157">
    <property type="entry name" value="dUTPase-like_sf"/>
</dbReference>
<comment type="similarity">
    <text evidence="3">Belongs to the dCTP deaminase family.</text>
</comment>
<keyword evidence="2 3" id="KW-0546">Nucleotide metabolism</keyword>
<dbReference type="AlphaFoldDB" id="A0A511ZHK7"/>
<feature type="binding site" evidence="3">
    <location>
        <begin position="99"/>
        <end position="104"/>
    </location>
    <ligand>
        <name>dCTP</name>
        <dbReference type="ChEBI" id="CHEBI:61481"/>
    </ligand>
</feature>
<dbReference type="Pfam" id="PF22769">
    <property type="entry name" value="DCD"/>
    <property type="match status" value="1"/>
</dbReference>
<feature type="site" description="Important for bifunctional activity" evidence="3">
    <location>
        <begin position="113"/>
        <end position="114"/>
    </location>
</feature>
<feature type="binding site" evidence="3">
    <location>
        <position position="165"/>
    </location>
    <ligand>
        <name>dCTP</name>
        <dbReference type="ChEBI" id="CHEBI:61481"/>
    </ligand>
</feature>
<dbReference type="CDD" id="cd07557">
    <property type="entry name" value="trimeric_dUTPase"/>
    <property type="match status" value="1"/>
</dbReference>
<dbReference type="Proteomes" id="UP000321558">
    <property type="component" value="Unassembled WGS sequence"/>
</dbReference>
<dbReference type="GO" id="GO:0006226">
    <property type="term" value="P:dUMP biosynthetic process"/>
    <property type="evidence" value="ECO:0007669"/>
    <property type="project" value="UniProtKB-UniRule"/>
</dbReference>
<dbReference type="NCBIfam" id="TIGR02274">
    <property type="entry name" value="dCTP_deam"/>
    <property type="match status" value="1"/>
</dbReference>
<feature type="binding site" evidence="3">
    <location>
        <position position="161"/>
    </location>
    <ligand>
        <name>dCTP</name>
        <dbReference type="ChEBI" id="CHEBI:61481"/>
    </ligand>
</feature>
<evidence type="ECO:0000256" key="1">
    <source>
        <dbReference type="ARBA" id="ARBA00022801"/>
    </source>
</evidence>
<keyword evidence="5" id="KW-1185">Reference proteome</keyword>
<dbReference type="SUPFAM" id="SSF51283">
    <property type="entry name" value="dUTPase-like"/>
    <property type="match status" value="1"/>
</dbReference>
<evidence type="ECO:0000313" key="5">
    <source>
        <dbReference type="Proteomes" id="UP000321558"/>
    </source>
</evidence>
<comment type="caution">
    <text evidence="4">The sequence shown here is derived from an EMBL/GenBank/DDBJ whole genome shotgun (WGS) entry which is preliminary data.</text>
</comment>
<feature type="binding site" evidence="3">
    <location>
        <begin position="124"/>
        <end position="126"/>
    </location>
    <ligand>
        <name>dCTP</name>
        <dbReference type="ChEBI" id="CHEBI:61481"/>
    </ligand>
</feature>
<comment type="catalytic activity">
    <reaction evidence="3">
        <text>dCTP + 2 H2O = dUMP + NH4(+) + diphosphate</text>
        <dbReference type="Rhea" id="RHEA:19205"/>
        <dbReference type="ChEBI" id="CHEBI:15377"/>
        <dbReference type="ChEBI" id="CHEBI:28938"/>
        <dbReference type="ChEBI" id="CHEBI:33019"/>
        <dbReference type="ChEBI" id="CHEBI:61481"/>
        <dbReference type="ChEBI" id="CHEBI:246422"/>
        <dbReference type="EC" id="3.5.4.30"/>
    </reaction>
</comment>
<dbReference type="STRING" id="582851.GCA_900162665_03361"/>
<dbReference type="InterPro" id="IPR011962">
    <property type="entry name" value="dCTP_deaminase"/>
</dbReference>
<dbReference type="RefSeq" id="WP_147209924.1">
    <property type="nucleotide sequence ID" value="NZ_BJYM01000005.1"/>
</dbReference>
<dbReference type="GO" id="GO:0008829">
    <property type="term" value="F:dCTP deaminase activity"/>
    <property type="evidence" value="ECO:0007669"/>
    <property type="project" value="InterPro"/>
</dbReference>
<comment type="pathway">
    <text evidence="3">Pyrimidine metabolism; dUMP biosynthesis; dUMP from dCTP: step 1/1.</text>
</comment>
<evidence type="ECO:0000313" key="4">
    <source>
        <dbReference type="EMBL" id="GEN86911.1"/>
    </source>
</evidence>
<accession>A0A511ZHK7</accession>
<keyword evidence="3" id="KW-0547">Nucleotide-binding</keyword>
<dbReference type="GO" id="GO:0033973">
    <property type="term" value="F:dCTP deaminase (dUMP-forming) activity"/>
    <property type="evidence" value="ECO:0007669"/>
    <property type="project" value="UniProtKB-UniRule"/>
</dbReference>
<dbReference type="OrthoDB" id="9780202at2"/>
<evidence type="ECO:0000256" key="2">
    <source>
        <dbReference type="ARBA" id="ARBA00023080"/>
    </source>
</evidence>
<dbReference type="Gene3D" id="2.70.40.10">
    <property type="match status" value="1"/>
</dbReference>
<proteinExistence type="inferred from homology"/>
<feature type="binding site" evidence="3">
    <location>
        <position position="145"/>
    </location>
    <ligand>
        <name>dCTP</name>
        <dbReference type="ChEBI" id="CHEBI:61481"/>
    </ligand>
</feature>
<dbReference type="EMBL" id="BJYM01000005">
    <property type="protein sequence ID" value="GEN86911.1"/>
    <property type="molecule type" value="Genomic_DNA"/>
</dbReference>
<comment type="subunit">
    <text evidence="3">Homotrimer.</text>
</comment>
<gene>
    <name evidence="3 4" type="primary">dcd</name>
    <name evidence="4" type="ORF">OSO01_16500</name>
</gene>
<dbReference type="GO" id="GO:0015949">
    <property type="term" value="P:nucleobase-containing small molecule interconversion"/>
    <property type="evidence" value="ECO:0007669"/>
    <property type="project" value="TreeGrafter"/>
</dbReference>
<dbReference type="PANTHER" id="PTHR42680">
    <property type="entry name" value="DCTP DEAMINASE"/>
    <property type="match status" value="1"/>
</dbReference>
<dbReference type="UniPathway" id="UPA00610">
    <property type="reaction ID" value="UER00667"/>
</dbReference>
<keyword evidence="1 3" id="KW-0378">Hydrolase</keyword>
<comment type="function">
    <text evidence="3">Bifunctional enzyme that catalyzes both the deamination of dCTP to dUTP and the hydrolysis of dUTP to dUMP without releasing the toxic dUTP intermediate.</text>
</comment>
<dbReference type="InterPro" id="IPR033704">
    <property type="entry name" value="dUTPase_trimeric"/>
</dbReference>
<protein>
    <recommendedName>
        <fullName evidence="3">dCTP deaminase, dUMP-forming</fullName>
        <ecNumber evidence="3">3.5.4.30</ecNumber>
    </recommendedName>
    <alternativeName>
        <fullName evidence="3">Bifunctional dCTP deaminase:dUTPase</fullName>
    </alternativeName>
    <alternativeName>
        <fullName evidence="3">DCD-DUT</fullName>
    </alternativeName>
</protein>
<name>A0A511ZHK7_9BACI</name>
<dbReference type="GO" id="GO:0000166">
    <property type="term" value="F:nucleotide binding"/>
    <property type="evidence" value="ECO:0007669"/>
    <property type="project" value="UniProtKB-KW"/>
</dbReference>
<feature type="binding site" evidence="3">
    <location>
        <position position="116"/>
    </location>
    <ligand>
        <name>dCTP</name>
        <dbReference type="ChEBI" id="CHEBI:61481"/>
    </ligand>
</feature>
<feature type="active site" description="Proton donor/acceptor" evidence="3">
    <location>
        <position position="126"/>
    </location>
</feature>
<dbReference type="PANTHER" id="PTHR42680:SF3">
    <property type="entry name" value="DCTP DEAMINASE"/>
    <property type="match status" value="1"/>
</dbReference>
<dbReference type="HAMAP" id="MF_00146">
    <property type="entry name" value="dCTP_deaminase"/>
    <property type="match status" value="1"/>
</dbReference>